<evidence type="ECO:0000259" key="1">
    <source>
        <dbReference type="Pfam" id="PF01368"/>
    </source>
</evidence>
<dbReference type="InterPro" id="IPR001667">
    <property type="entry name" value="DDH_dom"/>
</dbReference>
<protein>
    <submittedName>
        <fullName evidence="3">Bifunctional oligoribonuclease/PAP phosphatase NrnA</fullName>
    </submittedName>
    <submittedName>
        <fullName evidence="4">Phosphoesterase RecJ domain-containing protein</fullName>
    </submittedName>
</protein>
<dbReference type="EMBL" id="CP080764">
    <property type="protein sequence ID" value="QYY41538.1"/>
    <property type="molecule type" value="Genomic_DNA"/>
</dbReference>
<dbReference type="Gene3D" id="3.10.310.30">
    <property type="match status" value="1"/>
</dbReference>
<sequence>MSSYQASLEAAVRFIHRHQHFLVVNHVNPDGDATGSLLAMGWLLRQLGKRVTLVNEGETPAKFSFLPGADAIVNMSTRTEHDTYDAVITCDCADFARIGEVAAWFAPKCELLNIDHHPTNDLFGDVNLVRIDAAATAEVIFDLVKFMELTINAELATCLYTGLLTDTGGFRYSNTTPRVMEAASELLKHGVEPARIAEQVLETITKAHVELLRRALQTLELMDGDRAAYLTVTLADMAKTGAGNDDTEGLVTYARNIEGVEVGVLYKEVAGGKVKVSFRSRSEVDVAAIAKSLGGGGHIRAAGCTVEGTLAEVKAVVSQKVSAVLRKCGERA</sequence>
<dbReference type="Gene3D" id="3.90.1640.10">
    <property type="entry name" value="inorganic pyrophosphatase (n-terminal core)"/>
    <property type="match status" value="1"/>
</dbReference>
<dbReference type="Proteomes" id="UP000198956">
    <property type="component" value="Unassembled WGS sequence"/>
</dbReference>
<name>A0A1G7WGB1_ANETH</name>
<evidence type="ECO:0000259" key="2">
    <source>
        <dbReference type="Pfam" id="PF02272"/>
    </source>
</evidence>
<dbReference type="InterPro" id="IPR051319">
    <property type="entry name" value="Oligoribo/pAp-PDE_c-di-AMP_PDE"/>
</dbReference>
<keyword evidence="6" id="KW-1185">Reference proteome</keyword>
<dbReference type="Proteomes" id="UP000826616">
    <property type="component" value="Chromosome"/>
</dbReference>
<dbReference type="Pfam" id="PF02272">
    <property type="entry name" value="DHHA1"/>
    <property type="match status" value="1"/>
</dbReference>
<feature type="domain" description="DDH" evidence="1">
    <location>
        <begin position="21"/>
        <end position="162"/>
    </location>
</feature>
<dbReference type="GO" id="GO:0003676">
    <property type="term" value="F:nucleic acid binding"/>
    <property type="evidence" value="ECO:0007669"/>
    <property type="project" value="InterPro"/>
</dbReference>
<evidence type="ECO:0000313" key="4">
    <source>
        <dbReference type="EMBL" id="SDG71067.1"/>
    </source>
</evidence>
<dbReference type="RefSeq" id="WP_057898446.1">
    <property type="nucleotide sequence ID" value="NZ_CP080764.1"/>
</dbReference>
<dbReference type="OrthoDB" id="9803668at2"/>
<dbReference type="Pfam" id="PF01368">
    <property type="entry name" value="DHH"/>
    <property type="match status" value="1"/>
</dbReference>
<proteinExistence type="predicted"/>
<feature type="domain" description="DHHA1" evidence="2">
    <location>
        <begin position="234"/>
        <end position="320"/>
    </location>
</feature>
<dbReference type="InterPro" id="IPR038763">
    <property type="entry name" value="DHH_sf"/>
</dbReference>
<dbReference type="EMBL" id="FNDE01000001">
    <property type="protein sequence ID" value="SDG71067.1"/>
    <property type="molecule type" value="Genomic_DNA"/>
</dbReference>
<evidence type="ECO:0000313" key="5">
    <source>
        <dbReference type="Proteomes" id="UP000198956"/>
    </source>
</evidence>
<dbReference type="InterPro" id="IPR003156">
    <property type="entry name" value="DHHA1_dom"/>
</dbReference>
<gene>
    <name evidence="3" type="ORF">K3F53_11380</name>
    <name evidence="4" type="ORF">SAMN04489735_1001223</name>
</gene>
<dbReference type="SUPFAM" id="SSF64182">
    <property type="entry name" value="DHH phosphoesterases"/>
    <property type="match status" value="1"/>
</dbReference>
<reference evidence="3 6" key="2">
    <citation type="submission" date="2021-08" db="EMBL/GenBank/DDBJ databases">
        <title>Complete genome sequence of the strain Aneurinibacillus thermoaerophilus CCM 8960.</title>
        <authorList>
            <person name="Musilova J."/>
            <person name="Kourilova X."/>
            <person name="Pernicova I."/>
            <person name="Bezdicek M."/>
            <person name="Lengerova M."/>
            <person name="Obruca S."/>
            <person name="Sedlar K."/>
        </authorList>
    </citation>
    <scope>NUCLEOTIDE SEQUENCE [LARGE SCALE GENOMIC DNA]</scope>
    <source>
        <strain evidence="3 6">CCM 8960</strain>
    </source>
</reference>
<evidence type="ECO:0000313" key="3">
    <source>
        <dbReference type="EMBL" id="QYY41538.1"/>
    </source>
</evidence>
<evidence type="ECO:0000313" key="6">
    <source>
        <dbReference type="Proteomes" id="UP000826616"/>
    </source>
</evidence>
<accession>A0A1G7WGB1</accession>
<dbReference type="PANTHER" id="PTHR47618:SF1">
    <property type="entry name" value="BIFUNCTIONAL OLIGORIBONUCLEASE AND PAP PHOSPHATASE NRNA"/>
    <property type="match status" value="1"/>
</dbReference>
<organism evidence="4 5">
    <name type="scientific">Aneurinibacillus thermoaerophilus</name>
    <dbReference type="NCBI Taxonomy" id="143495"/>
    <lineage>
        <taxon>Bacteria</taxon>
        <taxon>Bacillati</taxon>
        <taxon>Bacillota</taxon>
        <taxon>Bacilli</taxon>
        <taxon>Bacillales</taxon>
        <taxon>Paenibacillaceae</taxon>
        <taxon>Aneurinibacillus group</taxon>
        <taxon>Aneurinibacillus</taxon>
    </lineage>
</organism>
<dbReference type="PANTHER" id="PTHR47618">
    <property type="entry name" value="BIFUNCTIONAL OLIGORIBONUCLEASE AND PAP PHOSPHATASE NRNA"/>
    <property type="match status" value="1"/>
</dbReference>
<dbReference type="GeneID" id="97141973"/>
<dbReference type="AlphaFoldDB" id="A0A1G7WGB1"/>
<reference evidence="4 5" key="1">
    <citation type="submission" date="2016-10" db="EMBL/GenBank/DDBJ databases">
        <authorList>
            <person name="de Groot N.N."/>
        </authorList>
    </citation>
    <scope>NUCLEOTIDE SEQUENCE [LARGE SCALE GENOMIC DNA]</scope>
    <source>
        <strain evidence="4 5">L 420-91</strain>
    </source>
</reference>